<dbReference type="Gene3D" id="3.40.50.300">
    <property type="entry name" value="P-loop containing nucleotide triphosphate hydrolases"/>
    <property type="match status" value="1"/>
</dbReference>
<name>A0ABV6RG03_9MICO</name>
<proteinExistence type="predicted"/>
<reference evidence="1 2" key="1">
    <citation type="submission" date="2024-09" db="EMBL/GenBank/DDBJ databases">
        <authorList>
            <person name="Sun Q."/>
            <person name="Mori K."/>
        </authorList>
    </citation>
    <scope>NUCLEOTIDE SEQUENCE [LARGE SCALE GENOMIC DNA]</scope>
    <source>
        <strain evidence="1 2">CICC 10874</strain>
    </source>
</reference>
<evidence type="ECO:0000313" key="1">
    <source>
        <dbReference type="EMBL" id="MFC0675922.1"/>
    </source>
</evidence>
<dbReference type="InterPro" id="IPR027417">
    <property type="entry name" value="P-loop_NTPase"/>
</dbReference>
<accession>A0ABV6RG03</accession>
<gene>
    <name evidence="1" type="ORF">ACFFF6_18385</name>
</gene>
<comment type="caution">
    <text evidence="1">The sequence shown here is derived from an EMBL/GenBank/DDBJ whole genome shotgun (WGS) entry which is preliminary data.</text>
</comment>
<dbReference type="GO" id="GO:0016301">
    <property type="term" value="F:kinase activity"/>
    <property type="evidence" value="ECO:0007669"/>
    <property type="project" value="UniProtKB-KW"/>
</dbReference>
<dbReference type="EMBL" id="JBHLSV010000033">
    <property type="protein sequence ID" value="MFC0675922.1"/>
    <property type="molecule type" value="Genomic_DNA"/>
</dbReference>
<keyword evidence="1" id="KW-0418">Kinase</keyword>
<protein>
    <submittedName>
        <fullName evidence="1">Uridine kinase</fullName>
    </submittedName>
</protein>
<sequence>MKPVPPEPPLGPWRPFPLGKILEAAECGRRSRPGRTRTAIAVDGRSASGKTTLAARLAADCGPRTALVHTDDLAWHEPLFGWAHLLRKGILDPFRAGEAISFAPPQWGRRGREGAIEIPADVELLVIEGVGSGDRSCADLLDLLCWVQSDAQEARTRGIARDLASGVDGDEQETIAFWDEWGAAEAAHLAADRPWERADLVICGTPPEPAPDGMVLAADRAP</sequence>
<organism evidence="1 2">
    <name type="scientific">Brachybacterium hainanense</name>
    <dbReference type="NCBI Taxonomy" id="1541174"/>
    <lineage>
        <taxon>Bacteria</taxon>
        <taxon>Bacillati</taxon>
        <taxon>Actinomycetota</taxon>
        <taxon>Actinomycetes</taxon>
        <taxon>Micrococcales</taxon>
        <taxon>Dermabacteraceae</taxon>
        <taxon>Brachybacterium</taxon>
    </lineage>
</organism>
<dbReference type="Proteomes" id="UP001589793">
    <property type="component" value="Unassembled WGS sequence"/>
</dbReference>
<evidence type="ECO:0000313" key="2">
    <source>
        <dbReference type="Proteomes" id="UP001589793"/>
    </source>
</evidence>
<dbReference type="RefSeq" id="WP_376982964.1">
    <property type="nucleotide sequence ID" value="NZ_JBHLSV010000033.1"/>
</dbReference>
<keyword evidence="1" id="KW-0808">Transferase</keyword>
<dbReference type="SUPFAM" id="SSF52540">
    <property type="entry name" value="P-loop containing nucleoside triphosphate hydrolases"/>
    <property type="match status" value="1"/>
</dbReference>
<keyword evidence="2" id="KW-1185">Reference proteome</keyword>